<organism evidence="1 2">
    <name type="scientific">Tilletiaria anomala (strain ATCC 24038 / CBS 436.72 / UBC 951)</name>
    <dbReference type="NCBI Taxonomy" id="1037660"/>
    <lineage>
        <taxon>Eukaryota</taxon>
        <taxon>Fungi</taxon>
        <taxon>Dikarya</taxon>
        <taxon>Basidiomycota</taxon>
        <taxon>Ustilaginomycotina</taxon>
        <taxon>Exobasidiomycetes</taxon>
        <taxon>Georgefischeriales</taxon>
        <taxon>Tilletiariaceae</taxon>
        <taxon>Tilletiaria</taxon>
    </lineage>
</organism>
<proteinExistence type="predicted"/>
<gene>
    <name evidence="1" type="ORF">K437DRAFT_166482</name>
</gene>
<evidence type="ECO:0000313" key="2">
    <source>
        <dbReference type="Proteomes" id="UP000027361"/>
    </source>
</evidence>
<dbReference type="RefSeq" id="XP_013241976.1">
    <property type="nucleotide sequence ID" value="XM_013386522.1"/>
</dbReference>
<keyword evidence="2" id="KW-1185">Reference proteome</keyword>
<name>A0A066VUE5_TILAU</name>
<protein>
    <submittedName>
        <fullName evidence="1">Uncharacterized protein</fullName>
    </submittedName>
</protein>
<dbReference type="GeneID" id="25261788"/>
<dbReference type="EMBL" id="JMSN01000072">
    <property type="protein sequence ID" value="KDN42195.1"/>
    <property type="molecule type" value="Genomic_DNA"/>
</dbReference>
<sequence>MRTGYLITYLSISAVGSHQLSTNPPLHSSLHCPPCFESHDITTSKEDIPPKVTLRTYFKRCRHATFLFHDVFHPPFVFLLLSCGQRCSRE</sequence>
<dbReference type="InParanoid" id="A0A066VUE5"/>
<dbReference type="Proteomes" id="UP000027361">
    <property type="component" value="Unassembled WGS sequence"/>
</dbReference>
<comment type="caution">
    <text evidence="1">The sequence shown here is derived from an EMBL/GenBank/DDBJ whole genome shotgun (WGS) entry which is preliminary data.</text>
</comment>
<evidence type="ECO:0000313" key="1">
    <source>
        <dbReference type="EMBL" id="KDN42195.1"/>
    </source>
</evidence>
<dbReference type="HOGENOM" id="CLU_2442420_0_0_1"/>
<dbReference type="AlphaFoldDB" id="A0A066VUE5"/>
<reference evidence="1 2" key="1">
    <citation type="submission" date="2014-05" db="EMBL/GenBank/DDBJ databases">
        <title>Draft genome sequence of a rare smut relative, Tilletiaria anomala UBC 951.</title>
        <authorList>
            <consortium name="DOE Joint Genome Institute"/>
            <person name="Toome M."/>
            <person name="Kuo A."/>
            <person name="Henrissat B."/>
            <person name="Lipzen A."/>
            <person name="Tritt A."/>
            <person name="Yoshinaga Y."/>
            <person name="Zane M."/>
            <person name="Barry K."/>
            <person name="Grigoriev I.V."/>
            <person name="Spatafora J.W."/>
            <person name="Aimea M.C."/>
        </authorList>
    </citation>
    <scope>NUCLEOTIDE SEQUENCE [LARGE SCALE GENOMIC DNA]</scope>
    <source>
        <strain evidence="1 2">UBC 951</strain>
    </source>
</reference>
<accession>A0A066VUE5</accession>